<reference evidence="1" key="2">
    <citation type="submission" date="2022-06" db="UniProtKB">
        <authorList>
            <consortium name="EnsemblMetazoa"/>
        </authorList>
    </citation>
    <scope>IDENTIFICATION</scope>
    <source>
        <strain evidence="1">DF5081</strain>
    </source>
</reference>
<protein>
    <submittedName>
        <fullName evidence="1">Uncharacterized protein</fullName>
    </submittedName>
</protein>
<accession>A0A8R1E8Y7</accession>
<evidence type="ECO:0000313" key="1">
    <source>
        <dbReference type="EnsemblMetazoa" id="CJA24371.1"/>
    </source>
</evidence>
<organism evidence="1 2">
    <name type="scientific">Caenorhabditis japonica</name>
    <dbReference type="NCBI Taxonomy" id="281687"/>
    <lineage>
        <taxon>Eukaryota</taxon>
        <taxon>Metazoa</taxon>
        <taxon>Ecdysozoa</taxon>
        <taxon>Nematoda</taxon>
        <taxon>Chromadorea</taxon>
        <taxon>Rhabditida</taxon>
        <taxon>Rhabditina</taxon>
        <taxon>Rhabditomorpha</taxon>
        <taxon>Rhabditoidea</taxon>
        <taxon>Rhabditidae</taxon>
        <taxon>Peloderinae</taxon>
        <taxon>Caenorhabditis</taxon>
    </lineage>
</organism>
<dbReference type="AlphaFoldDB" id="A0A8R1E8Y7"/>
<proteinExistence type="predicted"/>
<dbReference type="Proteomes" id="UP000005237">
    <property type="component" value="Unassembled WGS sequence"/>
</dbReference>
<dbReference type="EnsemblMetazoa" id="CJA24371.1">
    <property type="protein sequence ID" value="CJA24371.1"/>
    <property type="gene ID" value="WBGene00179943"/>
</dbReference>
<keyword evidence="2" id="KW-1185">Reference proteome</keyword>
<name>A0A8R1E8Y7_CAEJA</name>
<reference evidence="2" key="1">
    <citation type="submission" date="2010-08" db="EMBL/GenBank/DDBJ databases">
        <authorList>
            <consortium name="Caenorhabditis japonica Sequencing Consortium"/>
            <person name="Wilson R.K."/>
        </authorList>
    </citation>
    <scope>NUCLEOTIDE SEQUENCE [LARGE SCALE GENOMIC DNA]</scope>
    <source>
        <strain evidence="2">DF5081</strain>
    </source>
</reference>
<sequence>MEFIIDDWIRDWTIASRRHMAHRQREWKDLDPSRTQTRRISIKAEECKKFNGRVEQRATQHRRRVRQHDTDVRKNMDARGTIPTAVAAPSMDHRCRESYGMGWMRTAEGSGRLGNAAVHRGLGVKWQKASVAKFTINFCNCCCLERSSGQGRCGNASDSTRSVVYP</sequence>
<evidence type="ECO:0000313" key="2">
    <source>
        <dbReference type="Proteomes" id="UP000005237"/>
    </source>
</evidence>